<evidence type="ECO:0000313" key="3">
    <source>
        <dbReference type="Proteomes" id="UP000800040"/>
    </source>
</evidence>
<keyword evidence="1" id="KW-0472">Membrane</keyword>
<organism evidence="2 3">
    <name type="scientific">Decorospora gaudefroyi</name>
    <dbReference type="NCBI Taxonomy" id="184978"/>
    <lineage>
        <taxon>Eukaryota</taxon>
        <taxon>Fungi</taxon>
        <taxon>Dikarya</taxon>
        <taxon>Ascomycota</taxon>
        <taxon>Pezizomycotina</taxon>
        <taxon>Dothideomycetes</taxon>
        <taxon>Pleosporomycetidae</taxon>
        <taxon>Pleosporales</taxon>
        <taxon>Pleosporineae</taxon>
        <taxon>Pleosporaceae</taxon>
        <taxon>Decorospora</taxon>
    </lineage>
</organism>
<reference evidence="2" key="1">
    <citation type="submission" date="2020-01" db="EMBL/GenBank/DDBJ databases">
        <authorList>
            <consortium name="DOE Joint Genome Institute"/>
            <person name="Haridas S."/>
            <person name="Albert R."/>
            <person name="Binder M."/>
            <person name="Bloem J."/>
            <person name="Labutti K."/>
            <person name="Salamov A."/>
            <person name="Andreopoulos B."/>
            <person name="Baker S.E."/>
            <person name="Barry K."/>
            <person name="Bills G."/>
            <person name="Bluhm B.H."/>
            <person name="Cannon C."/>
            <person name="Castanera R."/>
            <person name="Culley D.E."/>
            <person name="Daum C."/>
            <person name="Ezra D."/>
            <person name="Gonzalez J.B."/>
            <person name="Henrissat B."/>
            <person name="Kuo A."/>
            <person name="Liang C."/>
            <person name="Lipzen A."/>
            <person name="Lutzoni F."/>
            <person name="Magnuson J."/>
            <person name="Mondo S."/>
            <person name="Nolan M."/>
            <person name="Ohm R."/>
            <person name="Pangilinan J."/>
            <person name="Park H.-J."/>
            <person name="Ramirez L."/>
            <person name="Alfaro M."/>
            <person name="Sun H."/>
            <person name="Tritt A."/>
            <person name="Yoshinaga Y."/>
            <person name="Zwiers L.-H."/>
            <person name="Turgeon B.G."/>
            <person name="Goodwin S.B."/>
            <person name="Spatafora J.W."/>
            <person name="Crous P.W."/>
            <person name="Grigoriev I.V."/>
        </authorList>
    </citation>
    <scope>NUCLEOTIDE SEQUENCE</scope>
    <source>
        <strain evidence="2">P77</strain>
    </source>
</reference>
<keyword evidence="3" id="KW-1185">Reference proteome</keyword>
<gene>
    <name evidence="2" type="ORF">BDW02DRAFT_380681</name>
</gene>
<protein>
    <submittedName>
        <fullName evidence="2">Uncharacterized protein</fullName>
    </submittedName>
</protein>
<dbReference type="AlphaFoldDB" id="A0A6A5KEB2"/>
<evidence type="ECO:0000313" key="2">
    <source>
        <dbReference type="EMBL" id="KAF1833482.1"/>
    </source>
</evidence>
<sequence>MLASASASGRFSCACAPKCAKHVRGGGDLLVKRPIPLSPTLITTQDSPHSAPVGQDGAAPGLMCGKYARRVLMRAYLCIALAAWILVTDMAIASLCMACYTWFNSNLKMGENRRFDYATAANSS</sequence>
<dbReference type="Proteomes" id="UP000800040">
    <property type="component" value="Unassembled WGS sequence"/>
</dbReference>
<feature type="transmembrane region" description="Helical" evidence="1">
    <location>
        <begin position="75"/>
        <end position="103"/>
    </location>
</feature>
<keyword evidence="1" id="KW-0812">Transmembrane</keyword>
<dbReference type="EMBL" id="ML975318">
    <property type="protein sequence ID" value="KAF1833482.1"/>
    <property type="molecule type" value="Genomic_DNA"/>
</dbReference>
<accession>A0A6A5KEB2</accession>
<proteinExistence type="predicted"/>
<name>A0A6A5KEB2_9PLEO</name>
<evidence type="ECO:0000256" key="1">
    <source>
        <dbReference type="SAM" id="Phobius"/>
    </source>
</evidence>
<keyword evidence="1" id="KW-1133">Transmembrane helix</keyword>